<gene>
    <name evidence="2" type="ORF">RirG_195350</name>
</gene>
<dbReference type="PANTHER" id="PTHR11188">
    <property type="entry name" value="ARRESTIN DOMAIN CONTAINING PROTEIN"/>
    <property type="match status" value="1"/>
</dbReference>
<protein>
    <recommendedName>
        <fullName evidence="1">Arrestin C-terminal-like domain-containing protein</fullName>
    </recommendedName>
</protein>
<dbReference type="EMBL" id="JEMT01026629">
    <property type="protein sequence ID" value="EXX58720.1"/>
    <property type="molecule type" value="Genomic_DNA"/>
</dbReference>
<dbReference type="HOGENOM" id="CLU_059225_0_0_1"/>
<keyword evidence="3" id="KW-1185">Reference proteome</keyword>
<reference evidence="2 3" key="1">
    <citation type="submission" date="2014-02" db="EMBL/GenBank/DDBJ databases">
        <title>Single nucleus genome sequencing reveals high similarity among nuclei of an endomycorrhizal fungus.</title>
        <authorList>
            <person name="Lin K."/>
            <person name="Geurts R."/>
            <person name="Zhang Z."/>
            <person name="Limpens E."/>
            <person name="Saunders D.G."/>
            <person name="Mu D."/>
            <person name="Pang E."/>
            <person name="Cao H."/>
            <person name="Cha H."/>
            <person name="Lin T."/>
            <person name="Zhou Q."/>
            <person name="Shang Y."/>
            <person name="Li Y."/>
            <person name="Ivanov S."/>
            <person name="Sharma T."/>
            <person name="Velzen R.V."/>
            <person name="Ruijter N.D."/>
            <person name="Aanen D.K."/>
            <person name="Win J."/>
            <person name="Kamoun S."/>
            <person name="Bisseling T."/>
            <person name="Huang S."/>
        </authorList>
    </citation>
    <scope>NUCLEOTIDE SEQUENCE [LARGE SCALE GENOMIC DNA]</scope>
    <source>
        <strain evidence="3">DAOM197198w</strain>
    </source>
</reference>
<comment type="caution">
    <text evidence="2">The sequence shown here is derived from an EMBL/GenBank/DDBJ whole genome shotgun (WGS) entry which is preliminary data.</text>
</comment>
<dbReference type="Gene3D" id="2.60.40.640">
    <property type="match status" value="2"/>
</dbReference>
<dbReference type="PANTHER" id="PTHR11188:SF17">
    <property type="entry name" value="FI21816P1"/>
    <property type="match status" value="1"/>
</dbReference>
<dbReference type="InterPro" id="IPR011022">
    <property type="entry name" value="Arrestin_C-like"/>
</dbReference>
<dbReference type="OrthoDB" id="2326357at2759"/>
<evidence type="ECO:0000313" key="2">
    <source>
        <dbReference type="EMBL" id="EXX58720.1"/>
    </source>
</evidence>
<dbReference type="Pfam" id="PF02752">
    <property type="entry name" value="Arrestin_C"/>
    <property type="match status" value="1"/>
</dbReference>
<dbReference type="InterPro" id="IPR014752">
    <property type="entry name" value="Arrestin-like_C"/>
</dbReference>
<evidence type="ECO:0000259" key="1">
    <source>
        <dbReference type="Pfam" id="PF02752"/>
    </source>
</evidence>
<dbReference type="Proteomes" id="UP000022910">
    <property type="component" value="Unassembled WGS sequence"/>
</dbReference>
<dbReference type="GO" id="GO:0005737">
    <property type="term" value="C:cytoplasm"/>
    <property type="evidence" value="ECO:0007669"/>
    <property type="project" value="TreeGrafter"/>
</dbReference>
<organism evidence="2 3">
    <name type="scientific">Rhizophagus irregularis (strain DAOM 197198w)</name>
    <name type="common">Glomus intraradices</name>
    <dbReference type="NCBI Taxonomy" id="1432141"/>
    <lineage>
        <taxon>Eukaryota</taxon>
        <taxon>Fungi</taxon>
        <taxon>Fungi incertae sedis</taxon>
        <taxon>Mucoromycota</taxon>
        <taxon>Glomeromycotina</taxon>
        <taxon>Glomeromycetes</taxon>
        <taxon>Glomerales</taxon>
        <taxon>Glomeraceae</taxon>
        <taxon>Rhizophagus</taxon>
    </lineage>
</organism>
<accession>A0A015IWM8</accession>
<proteinExistence type="predicted"/>
<name>A0A015IWM8_RHIIW</name>
<dbReference type="GO" id="GO:0015031">
    <property type="term" value="P:protein transport"/>
    <property type="evidence" value="ECO:0007669"/>
    <property type="project" value="TreeGrafter"/>
</dbReference>
<evidence type="ECO:0000313" key="3">
    <source>
        <dbReference type="Proteomes" id="UP000022910"/>
    </source>
</evidence>
<feature type="domain" description="Arrestin C-terminal-like" evidence="1">
    <location>
        <begin position="194"/>
        <end position="318"/>
    </location>
</feature>
<sequence>MSSNDSDKVSLSFSPRQNSFQQGLLGLESSKVAGILKLNYPSSKPLVAKRIELVFSGKEEILWTEYQPSGRGYTASVVQSEQHEFTRYSFDIWEAERNDGDKGKDNYEIIKNLELPFSFKLENNLPPSTTIKYDDGSARIYYRVVVVIHRKSNLLKLQGKKKVIKFTIPITRYGKIPYKSDMILWNSEKEKYGVGYDIKIEREIFTRGETINVPIKIIIRNSRVKIKKVSVGLKQHTELQNAGSLVRPKESVDLSLEEVDGDMVNLAADSEQEYYIEMKINIPNNDTVRWSVCQSLLVVWHQIEVKFVLESAQDILLEKEVKVINFPKK</sequence>
<dbReference type="AlphaFoldDB" id="A0A015IWM8"/>
<dbReference type="InterPro" id="IPR050357">
    <property type="entry name" value="Arrestin_domain-protein"/>
</dbReference>